<dbReference type="InterPro" id="IPR045592">
    <property type="entry name" value="DUF6461"/>
</dbReference>
<accession>A0ABP8AEF8</accession>
<gene>
    <name evidence="1" type="ORF">GCM10022252_08300</name>
</gene>
<comment type="caution">
    <text evidence="1">The sequence shown here is derived from an EMBL/GenBank/DDBJ whole genome shotgun (WGS) entry which is preliminary data.</text>
</comment>
<dbReference type="EMBL" id="BAABAQ010000001">
    <property type="protein sequence ID" value="GAA4182410.1"/>
    <property type="molecule type" value="Genomic_DNA"/>
</dbReference>
<protein>
    <submittedName>
        <fullName evidence="1">Uncharacterized protein</fullName>
    </submittedName>
</protein>
<dbReference type="RefSeq" id="WP_344915069.1">
    <property type="nucleotide sequence ID" value="NZ_BAABAQ010000001.1"/>
</dbReference>
<sequence>MYDETEEGCGHRIPVDPVTDGTIRHSEGTVIVTGDRGATTDVYAWWSQSGWASAAFCFTFIADLAPEEVLRRLGLTEDPEQEGFATIEVGHAPGGSIMVEYGYAGILRDVVHALSQGTSIASVERNVNYHSHFVHAVDGDIVARLVPMFAHWSDSTDPERLKQDLEELGMLWDFDPEPEVFPPYIKGALALAERRTGVRLEPRHLQPGALLYRASIARYYESSEGRFPELA</sequence>
<keyword evidence="2" id="KW-1185">Reference proteome</keyword>
<dbReference type="Proteomes" id="UP001501251">
    <property type="component" value="Unassembled WGS sequence"/>
</dbReference>
<dbReference type="Pfam" id="PF20062">
    <property type="entry name" value="DUF6461"/>
    <property type="match status" value="2"/>
</dbReference>
<evidence type="ECO:0000313" key="2">
    <source>
        <dbReference type="Proteomes" id="UP001501251"/>
    </source>
</evidence>
<proteinExistence type="predicted"/>
<organism evidence="1 2">
    <name type="scientific">Streptosporangium oxazolinicum</name>
    <dbReference type="NCBI Taxonomy" id="909287"/>
    <lineage>
        <taxon>Bacteria</taxon>
        <taxon>Bacillati</taxon>
        <taxon>Actinomycetota</taxon>
        <taxon>Actinomycetes</taxon>
        <taxon>Streptosporangiales</taxon>
        <taxon>Streptosporangiaceae</taxon>
        <taxon>Streptosporangium</taxon>
    </lineage>
</organism>
<name>A0ABP8AEF8_9ACTN</name>
<reference evidence="2" key="1">
    <citation type="journal article" date="2019" name="Int. J. Syst. Evol. Microbiol.">
        <title>The Global Catalogue of Microorganisms (GCM) 10K type strain sequencing project: providing services to taxonomists for standard genome sequencing and annotation.</title>
        <authorList>
            <consortium name="The Broad Institute Genomics Platform"/>
            <consortium name="The Broad Institute Genome Sequencing Center for Infectious Disease"/>
            <person name="Wu L."/>
            <person name="Ma J."/>
        </authorList>
    </citation>
    <scope>NUCLEOTIDE SEQUENCE [LARGE SCALE GENOMIC DNA]</scope>
    <source>
        <strain evidence="2">JCM 17388</strain>
    </source>
</reference>
<evidence type="ECO:0000313" key="1">
    <source>
        <dbReference type="EMBL" id="GAA4182410.1"/>
    </source>
</evidence>